<evidence type="ECO:0000313" key="2">
    <source>
        <dbReference type="Proteomes" id="UP001443914"/>
    </source>
</evidence>
<protein>
    <recommendedName>
        <fullName evidence="3">Endonuclease/exonuclease/phosphatase domain-containing protein</fullName>
    </recommendedName>
</protein>
<organism evidence="1 2">
    <name type="scientific">Saponaria officinalis</name>
    <name type="common">Common soapwort</name>
    <name type="synonym">Lychnis saponaria</name>
    <dbReference type="NCBI Taxonomy" id="3572"/>
    <lineage>
        <taxon>Eukaryota</taxon>
        <taxon>Viridiplantae</taxon>
        <taxon>Streptophyta</taxon>
        <taxon>Embryophyta</taxon>
        <taxon>Tracheophyta</taxon>
        <taxon>Spermatophyta</taxon>
        <taxon>Magnoliopsida</taxon>
        <taxon>eudicotyledons</taxon>
        <taxon>Gunneridae</taxon>
        <taxon>Pentapetalae</taxon>
        <taxon>Caryophyllales</taxon>
        <taxon>Caryophyllaceae</taxon>
        <taxon>Caryophylleae</taxon>
        <taxon>Saponaria</taxon>
    </lineage>
</organism>
<dbReference type="InterPro" id="IPR036691">
    <property type="entry name" value="Endo/exonu/phosph_ase_sf"/>
</dbReference>
<keyword evidence="2" id="KW-1185">Reference proteome</keyword>
<dbReference type="PANTHER" id="PTHR33710:SF71">
    <property type="entry name" value="ENDONUCLEASE_EXONUCLEASE_PHOSPHATASE DOMAIN-CONTAINING PROTEIN"/>
    <property type="match status" value="1"/>
</dbReference>
<dbReference type="Proteomes" id="UP001443914">
    <property type="component" value="Unassembled WGS sequence"/>
</dbReference>
<sequence>MTQRNVLVTFVYAMNRASERIDLWDQLRVLSSDSLPWICLGDFNVSLTLDERMGCVDHEREMQEFRDCLSDCLLEDHPYTGGIFTWHNKQDSCPKWAKLDRLLDNRSWFLQVPSTVAFLPAGVSDHAHILLTVVSLIALHRPFRYLNCWSLSAGFTEIVSSVWQAPAHGGSSFGMPISSSILPDESLSVGSRKGAPADLQNFEECRMRVLAQKAKVQHLQLSDANTKYFYARIAARKIRNTIGAIDDMYGQPFHGHDKVSSAFMEFYTSLLGSTEEVVSPPTDLFSSNILRHPEHLNAAVNVHEIQSALSSIDRNKSPGVDGFSSGFFRDSWATIGHDFVAAVQEFFQSCYA</sequence>
<accession>A0AAW1IIB7</accession>
<comment type="caution">
    <text evidence="1">The sequence shown here is derived from an EMBL/GenBank/DDBJ whole genome shotgun (WGS) entry which is preliminary data.</text>
</comment>
<dbReference type="EMBL" id="JBDFQZ010000009">
    <property type="protein sequence ID" value="KAK9689105.1"/>
    <property type="molecule type" value="Genomic_DNA"/>
</dbReference>
<reference evidence="1" key="1">
    <citation type="submission" date="2024-03" db="EMBL/GenBank/DDBJ databases">
        <title>WGS assembly of Saponaria officinalis var. Norfolk2.</title>
        <authorList>
            <person name="Jenkins J."/>
            <person name="Shu S."/>
            <person name="Grimwood J."/>
            <person name="Barry K."/>
            <person name="Goodstein D."/>
            <person name="Schmutz J."/>
            <person name="Leebens-Mack J."/>
            <person name="Osbourn A."/>
        </authorList>
    </citation>
    <scope>NUCLEOTIDE SEQUENCE [LARGE SCALE GENOMIC DNA]</scope>
    <source>
        <strain evidence="1">JIC</strain>
    </source>
</reference>
<proteinExistence type="predicted"/>
<dbReference type="SUPFAM" id="SSF56219">
    <property type="entry name" value="DNase I-like"/>
    <property type="match status" value="1"/>
</dbReference>
<dbReference type="Gene3D" id="3.60.10.10">
    <property type="entry name" value="Endonuclease/exonuclease/phosphatase"/>
    <property type="match status" value="1"/>
</dbReference>
<evidence type="ECO:0008006" key="3">
    <source>
        <dbReference type="Google" id="ProtNLM"/>
    </source>
</evidence>
<name>A0AAW1IIB7_SAPOF</name>
<gene>
    <name evidence="1" type="ORF">RND81_09G035600</name>
</gene>
<evidence type="ECO:0000313" key="1">
    <source>
        <dbReference type="EMBL" id="KAK9689105.1"/>
    </source>
</evidence>
<dbReference type="AlphaFoldDB" id="A0AAW1IIB7"/>
<dbReference type="PANTHER" id="PTHR33710">
    <property type="entry name" value="BNAC02G09200D PROTEIN"/>
    <property type="match status" value="1"/>
</dbReference>